<evidence type="ECO:0000313" key="3">
    <source>
        <dbReference type="Proteomes" id="UP000800036"/>
    </source>
</evidence>
<dbReference type="Proteomes" id="UP000800036">
    <property type="component" value="Unassembled WGS sequence"/>
</dbReference>
<dbReference type="EMBL" id="ML976689">
    <property type="protein sequence ID" value="KAF1972181.1"/>
    <property type="molecule type" value="Genomic_DNA"/>
</dbReference>
<gene>
    <name evidence="2" type="ORF">BU23DRAFT_569395</name>
</gene>
<keyword evidence="3" id="KW-1185">Reference proteome</keyword>
<feature type="compositionally biased region" description="Pro residues" evidence="1">
    <location>
        <begin position="9"/>
        <end position="21"/>
    </location>
</feature>
<reference evidence="2" key="1">
    <citation type="journal article" date="2020" name="Stud. Mycol.">
        <title>101 Dothideomycetes genomes: a test case for predicting lifestyles and emergence of pathogens.</title>
        <authorList>
            <person name="Haridas S."/>
            <person name="Albert R."/>
            <person name="Binder M."/>
            <person name="Bloem J."/>
            <person name="Labutti K."/>
            <person name="Salamov A."/>
            <person name="Andreopoulos B."/>
            <person name="Baker S."/>
            <person name="Barry K."/>
            <person name="Bills G."/>
            <person name="Bluhm B."/>
            <person name="Cannon C."/>
            <person name="Castanera R."/>
            <person name="Culley D."/>
            <person name="Daum C."/>
            <person name="Ezra D."/>
            <person name="Gonzalez J."/>
            <person name="Henrissat B."/>
            <person name="Kuo A."/>
            <person name="Liang C."/>
            <person name="Lipzen A."/>
            <person name="Lutzoni F."/>
            <person name="Magnuson J."/>
            <person name="Mondo S."/>
            <person name="Nolan M."/>
            <person name="Ohm R."/>
            <person name="Pangilinan J."/>
            <person name="Park H.-J."/>
            <person name="Ramirez L."/>
            <person name="Alfaro M."/>
            <person name="Sun H."/>
            <person name="Tritt A."/>
            <person name="Yoshinaga Y."/>
            <person name="Zwiers L.-H."/>
            <person name="Turgeon B."/>
            <person name="Goodwin S."/>
            <person name="Spatafora J."/>
            <person name="Crous P."/>
            <person name="Grigoriev I."/>
        </authorList>
    </citation>
    <scope>NUCLEOTIDE SEQUENCE</scope>
    <source>
        <strain evidence="2">CBS 107.79</strain>
    </source>
</reference>
<accession>A0A6A5V4M9</accession>
<proteinExistence type="predicted"/>
<dbReference type="AlphaFoldDB" id="A0A6A5V4M9"/>
<organism evidence="2 3">
    <name type="scientific">Bimuria novae-zelandiae CBS 107.79</name>
    <dbReference type="NCBI Taxonomy" id="1447943"/>
    <lineage>
        <taxon>Eukaryota</taxon>
        <taxon>Fungi</taxon>
        <taxon>Dikarya</taxon>
        <taxon>Ascomycota</taxon>
        <taxon>Pezizomycotina</taxon>
        <taxon>Dothideomycetes</taxon>
        <taxon>Pleosporomycetidae</taxon>
        <taxon>Pleosporales</taxon>
        <taxon>Massarineae</taxon>
        <taxon>Didymosphaeriaceae</taxon>
        <taxon>Bimuria</taxon>
    </lineage>
</organism>
<feature type="region of interest" description="Disordered" evidence="1">
    <location>
        <begin position="1"/>
        <end position="34"/>
    </location>
</feature>
<evidence type="ECO:0000256" key="1">
    <source>
        <dbReference type="SAM" id="MobiDB-lite"/>
    </source>
</evidence>
<evidence type="ECO:0000313" key="2">
    <source>
        <dbReference type="EMBL" id="KAF1972181.1"/>
    </source>
</evidence>
<name>A0A6A5V4M9_9PLEO</name>
<protein>
    <submittedName>
        <fullName evidence="2">Uncharacterized protein</fullName>
    </submittedName>
</protein>
<sequence>MSNANAPTTPVPPPPPAPPGSPALGEGDKNIDQRHNLWRISCKQDSVQEFGSDVNITASTASPGYTTNPDRAKFCLKNKSIFKVEGENAEPEVIVERVKYNASSLKHGWKIEESGSGFVPGDTKYLKKGTTVNVKKFYEDLAKKYPNDYSDAWEL</sequence>